<name>A0ABY7G9D0_MYAAR</name>
<feature type="region of interest" description="Disordered" evidence="1">
    <location>
        <begin position="1"/>
        <end position="23"/>
    </location>
</feature>
<dbReference type="EMBL" id="CP111027">
    <property type="protein sequence ID" value="WAR29964.1"/>
    <property type="molecule type" value="Genomic_DNA"/>
</dbReference>
<evidence type="ECO:0000256" key="1">
    <source>
        <dbReference type="SAM" id="MobiDB-lite"/>
    </source>
</evidence>
<gene>
    <name evidence="2" type="ORF">MAR_003532</name>
</gene>
<evidence type="ECO:0000313" key="3">
    <source>
        <dbReference type="Proteomes" id="UP001164746"/>
    </source>
</evidence>
<dbReference type="Proteomes" id="UP001164746">
    <property type="component" value="Chromosome 16"/>
</dbReference>
<accession>A0ABY7G9D0</accession>
<sequence length="155" mass="17656">MEELSKNVPFGCKKSKPERPVVNKTAKHRTIRKLDNAFPFKRRVVPETHLKNVGPCTKDSVSQSLGKEVLKDIKGVIDKTKYKRSFTTLKSVYDVVASVSGEAIEKISGGTRIRTEVLKSKECSWQYAQSETRKDVINNNVKNITNDFWLRPGFR</sequence>
<evidence type="ECO:0000313" key="2">
    <source>
        <dbReference type="EMBL" id="WAR29964.1"/>
    </source>
</evidence>
<protein>
    <submittedName>
        <fullName evidence="2">Uncharacterized protein</fullName>
    </submittedName>
</protein>
<keyword evidence="3" id="KW-1185">Reference proteome</keyword>
<organism evidence="2 3">
    <name type="scientific">Mya arenaria</name>
    <name type="common">Soft-shell clam</name>
    <dbReference type="NCBI Taxonomy" id="6604"/>
    <lineage>
        <taxon>Eukaryota</taxon>
        <taxon>Metazoa</taxon>
        <taxon>Spiralia</taxon>
        <taxon>Lophotrochozoa</taxon>
        <taxon>Mollusca</taxon>
        <taxon>Bivalvia</taxon>
        <taxon>Autobranchia</taxon>
        <taxon>Heteroconchia</taxon>
        <taxon>Euheterodonta</taxon>
        <taxon>Imparidentia</taxon>
        <taxon>Neoheterodontei</taxon>
        <taxon>Myida</taxon>
        <taxon>Myoidea</taxon>
        <taxon>Myidae</taxon>
        <taxon>Mya</taxon>
    </lineage>
</organism>
<proteinExistence type="predicted"/>
<reference evidence="2" key="1">
    <citation type="submission" date="2022-11" db="EMBL/GenBank/DDBJ databases">
        <title>Centuries of genome instability and evolution in soft-shell clam transmissible cancer (bioRxiv).</title>
        <authorList>
            <person name="Hart S.F.M."/>
            <person name="Yonemitsu M.A."/>
            <person name="Giersch R.M."/>
            <person name="Beal B.F."/>
            <person name="Arriagada G."/>
            <person name="Davis B.W."/>
            <person name="Ostrander E.A."/>
            <person name="Goff S.P."/>
            <person name="Metzger M.J."/>
        </authorList>
    </citation>
    <scope>NUCLEOTIDE SEQUENCE</scope>
    <source>
        <strain evidence="2">MELC-2E11</strain>
        <tissue evidence="2">Siphon/mantle</tissue>
    </source>
</reference>